<keyword evidence="3" id="KW-0175">Coiled coil</keyword>
<dbReference type="PANTHER" id="PTHR24198:SF165">
    <property type="entry name" value="ANKYRIN REPEAT-CONTAINING PROTEIN-RELATED"/>
    <property type="match status" value="1"/>
</dbReference>
<dbReference type="InterPro" id="IPR036770">
    <property type="entry name" value="Ankyrin_rpt-contain_sf"/>
</dbReference>
<reference evidence="5 6" key="1">
    <citation type="submission" date="2020-01" db="EMBL/GenBank/DDBJ databases">
        <title>Aspergillus terreus IFO 6365 whole genome shotgun sequence.</title>
        <authorList>
            <person name="Kanamasa S."/>
            <person name="Takahashi H."/>
        </authorList>
    </citation>
    <scope>NUCLEOTIDE SEQUENCE [LARGE SCALE GENOMIC DNA]</scope>
    <source>
        <strain evidence="5 6">IFO 6365</strain>
    </source>
</reference>
<proteinExistence type="predicted"/>
<dbReference type="OrthoDB" id="539213at2759"/>
<evidence type="ECO:0000256" key="2">
    <source>
        <dbReference type="ARBA" id="ARBA00023043"/>
    </source>
</evidence>
<dbReference type="Pfam" id="PF26128">
    <property type="entry name" value="Gad2"/>
    <property type="match status" value="1"/>
</dbReference>
<name>A0A5M3YMX6_ASPTE</name>
<feature type="coiled-coil region" evidence="3">
    <location>
        <begin position="967"/>
        <end position="1018"/>
    </location>
</feature>
<protein>
    <submittedName>
        <fullName evidence="5">Ankyrin repeat protein</fullName>
    </submittedName>
</protein>
<dbReference type="SUPFAM" id="SSF48403">
    <property type="entry name" value="Ankyrin repeat"/>
    <property type="match status" value="2"/>
</dbReference>
<gene>
    <name evidence="5" type="ORF">ATEIFO6365_0001102600</name>
</gene>
<evidence type="ECO:0000256" key="1">
    <source>
        <dbReference type="ARBA" id="ARBA00022737"/>
    </source>
</evidence>
<dbReference type="PROSITE" id="PS50088">
    <property type="entry name" value="ANK_REPEAT"/>
    <property type="match status" value="4"/>
</dbReference>
<sequence>MTATHTLPALPAKHQDFASWIQKHPQSPVEDLVAPYNEYEAVVRKLFAQEPSNPVLEDNHLNIVPVYGPNGTAEFRTRARDLATETPEQKEKYIMPLKAEDRRPNGSLAVVPSLDEFKNNFAIFSEASLSDMDWSNVIVAGSAVVTCLLPVPDEHKGSKRALRQFYHDKIAPASDVDLFLYGLTEEQAIEKIKHIEDRIKNAILHETTTIRTKNAITIVSQYPTRHVQIVLRIYKSIAEVLTGFDVDCSCAAYDGKHVYASPRALASYITQKNTIDLSRRSPSYENRLSKYSRRGFEVFWPQLNRSRIDPTIFERSFSRTVGLARLLVLEQLPLASDRENYLQQRRRERGRPEKFLYSRHVMAGNIKAKWEDEVPEWFEEDEESNYHTFTIPYGRYYPARKIERLFYNQDLLLNAEWNKPKSREVVLHRHPAFFGNVEDIIHDCCGHCPTPVTEEEKKVAEKESKIYVSGDISFIKDDPGRQEIGSFNPITETDWTEMAYVGNTERLCQAIVDHDLETVQEWLSQESADPNTRDYTGRTPLHLACIASTPPIVQCLVDHGARLTARVADGRTALHFAAARGAVEIVRILLNRSELNEAEEDRKLELRKGQSEKQHQSATSQSEDDNDTVEVGTPQDETTSYTLGSFVKVEKEPDHSYADQDVAEDDNTDEPDIYDINVVSWDSHTSPLHLAILNGHVDVVQELVSSWGADVLLPVKLLHAYNNTPRASILTLVLALRLPLDKAITMTEKLLQLGASPVQADFDKYTPLHYIAGTSYAELLDVFVQQSKPALQKAINQLAITGGSWSPGAVTPLSVAIRRRNVIGAFKLLENGADVSIDFAAFVNSAKVVSDGIRRNNTDDNKRIFHENVDQPIIDAVQAELPELATELVRRGADPNSLDRAGYRAGFCQCRWEVRAAKSLLDLVHDKIRQLGDFKAIKLPAKPEPREIDSHYFDGLEEGTYRIWHARHQLEKAHKIHQKDLEDYQRKVEDFKSKQKAVESKTRAVAELRDEFSKLEATLLEKGAKTWKAMFPQLGTHDNNATGAVIPATTKPKMPLKVAFTFLIPDLTDAKKEGYLSLFEAAWSGDLATIKQLTLGPWGENQERPLQLAVRDEDHLSPLSIAIFRGHYGLAKPMIQIIQAQYKKEEQEGQVRYEMANESDYCGSESGDDESNPFPIYSTIIDDQFTIDDIGAVAAQVESDISPHRAFHWDCPAHLFLDKSKRGTRKPQSLLEYAILADDIGLLQLLLQLGQHFTTHDAQDGESPIYNPGETVFHLAIENGRLRCLEELIRASGPTFPLDVFVQRSGADENEKPRYYQGLSIHGRKRTDWARRPNHFEYFNPTYPPLLYSAYCGNLQSTEWFLTTAPGRYYLEFTKKHARNRQMQLLAKSKDGIEKPLMSWLNSGNHLVLHCAILSKETDDSRHLVEYLITNVPGCLEKKSEEGHTPLALAFSYHRVTFADILIKAGANQAVRDGQGHNLLHLLLCGIYGREGLTRGDPSTVATLLGLFDQRLVPSLLTERASGSLTPLSRWLHESGSTYYHTNSYILRPAYESDHNMDTDNMVDVARCLLEFAAVTNQRHLELLDGAGNSPVHDAVKRQLLGVLELMLDYRPDLLLRENATGATPLELAADGWIEEVTMSPPNLRSDTPPSIVGRPLTASIEEKEQRSQREAVYDLCRRKVLQLPGKRKLVSLNEANEVARRLVMKTEARNAANDALNSANDADARFKMWRRDARRIQA</sequence>
<feature type="compositionally biased region" description="Basic and acidic residues" evidence="4">
    <location>
        <begin position="604"/>
        <end position="615"/>
    </location>
</feature>
<evidence type="ECO:0000256" key="4">
    <source>
        <dbReference type="SAM" id="MobiDB-lite"/>
    </source>
</evidence>
<keyword evidence="2" id="KW-0040">ANK repeat</keyword>
<dbReference type="InterPro" id="IPR002110">
    <property type="entry name" value="Ankyrin_rpt"/>
</dbReference>
<dbReference type="Gene3D" id="1.25.40.20">
    <property type="entry name" value="Ankyrin repeat-containing domain"/>
    <property type="match status" value="6"/>
</dbReference>
<feature type="region of interest" description="Disordered" evidence="4">
    <location>
        <begin position="604"/>
        <end position="638"/>
    </location>
</feature>
<evidence type="ECO:0000313" key="5">
    <source>
        <dbReference type="EMBL" id="GFF12802.1"/>
    </source>
</evidence>
<organism evidence="5 6">
    <name type="scientific">Aspergillus terreus</name>
    <dbReference type="NCBI Taxonomy" id="33178"/>
    <lineage>
        <taxon>Eukaryota</taxon>
        <taxon>Fungi</taxon>
        <taxon>Dikarya</taxon>
        <taxon>Ascomycota</taxon>
        <taxon>Pezizomycotina</taxon>
        <taxon>Eurotiomycetes</taxon>
        <taxon>Eurotiomycetidae</taxon>
        <taxon>Eurotiales</taxon>
        <taxon>Aspergillaceae</taxon>
        <taxon>Aspergillus</taxon>
        <taxon>Aspergillus subgen. Circumdati</taxon>
    </lineage>
</organism>
<dbReference type="VEuPathDB" id="FungiDB:ATEG_01805"/>
<evidence type="ECO:0000256" key="3">
    <source>
        <dbReference type="SAM" id="Coils"/>
    </source>
</evidence>
<evidence type="ECO:0000313" key="6">
    <source>
        <dbReference type="Proteomes" id="UP000452235"/>
    </source>
</evidence>
<dbReference type="PANTHER" id="PTHR24198">
    <property type="entry name" value="ANKYRIN REPEAT AND PROTEIN KINASE DOMAIN-CONTAINING PROTEIN"/>
    <property type="match status" value="1"/>
</dbReference>
<accession>A0A5M3YMX6</accession>
<dbReference type="PROSITE" id="PS50297">
    <property type="entry name" value="ANK_REP_REGION"/>
    <property type="match status" value="4"/>
</dbReference>
<keyword evidence="6" id="KW-1185">Reference proteome</keyword>
<keyword evidence="1" id="KW-0677">Repeat</keyword>
<dbReference type="EMBL" id="BLJY01000001">
    <property type="protein sequence ID" value="GFF12802.1"/>
    <property type="molecule type" value="Genomic_DNA"/>
</dbReference>
<dbReference type="Pfam" id="PF12796">
    <property type="entry name" value="Ank_2"/>
    <property type="match status" value="1"/>
</dbReference>
<dbReference type="Pfam" id="PF00023">
    <property type="entry name" value="Ank"/>
    <property type="match status" value="1"/>
</dbReference>
<dbReference type="Proteomes" id="UP000452235">
    <property type="component" value="Unassembled WGS sequence"/>
</dbReference>
<comment type="caution">
    <text evidence="5">The sequence shown here is derived from an EMBL/GenBank/DDBJ whole genome shotgun (WGS) entry which is preliminary data.</text>
</comment>
<dbReference type="SMART" id="SM00248">
    <property type="entry name" value="ANK"/>
    <property type="match status" value="11"/>
</dbReference>